<dbReference type="Proteomes" id="UP000269331">
    <property type="component" value="Chromosome"/>
</dbReference>
<reference evidence="1 2" key="1">
    <citation type="journal article" date="2018" name="Genome Biol. Evol.">
        <title>Complete Genome Sequence of Streptococcus ruminantium sp. nov. GUT-187T (=DSM 104980T =JCM 31869T), the Type Strain of S. ruminantium, and Comparison with Genome Sequences of Streptococcus suis Strains.</title>
        <authorList>
            <person name="Tohya M."/>
            <person name="Sekizaki T."/>
            <person name="Miyoshi-Akiyama T."/>
        </authorList>
    </citation>
    <scope>NUCLEOTIDE SEQUENCE [LARGE SCALE GENOMIC DNA]</scope>
    <source>
        <strain evidence="1 2">GUT187T</strain>
    </source>
</reference>
<organism evidence="1 2">
    <name type="scientific">Streptococcus ruminantium</name>
    <dbReference type="NCBI Taxonomy" id="1917441"/>
    <lineage>
        <taxon>Bacteria</taxon>
        <taxon>Bacillati</taxon>
        <taxon>Bacillota</taxon>
        <taxon>Bacilli</taxon>
        <taxon>Lactobacillales</taxon>
        <taxon>Streptococcaceae</taxon>
        <taxon>Streptococcus</taxon>
    </lineage>
</organism>
<evidence type="ECO:0000313" key="2">
    <source>
        <dbReference type="Proteomes" id="UP000269331"/>
    </source>
</evidence>
<name>A0A2Z5TKJ4_9STRE</name>
<dbReference type="AlphaFoldDB" id="A0A2Z5TKJ4"/>
<protein>
    <submittedName>
        <fullName evidence="1">Uncharacterized protein</fullName>
    </submittedName>
</protein>
<dbReference type="KEGG" id="srq:SR187_1430"/>
<accession>A0A2Z5TKJ4</accession>
<proteinExistence type="predicted"/>
<gene>
    <name evidence="1" type="ORF">SR187_1430</name>
</gene>
<sequence>MTATAYQKFLSESGKIKAVEIVYRKTLYIMMFDFSEVSPRSDILLGFLKYFLVSVSEVAIAVLRW</sequence>
<evidence type="ECO:0000313" key="1">
    <source>
        <dbReference type="EMBL" id="BBA91917.1"/>
    </source>
</evidence>
<dbReference type="EMBL" id="AP018400">
    <property type="protein sequence ID" value="BBA91917.1"/>
    <property type="molecule type" value="Genomic_DNA"/>
</dbReference>